<evidence type="ECO:0000313" key="2">
    <source>
        <dbReference type="Proteomes" id="UP000601361"/>
    </source>
</evidence>
<dbReference type="RefSeq" id="WP_188556453.1">
    <property type="nucleotide sequence ID" value="NZ_BMGS01000002.1"/>
</dbReference>
<dbReference type="Pfam" id="PF06252">
    <property type="entry name" value="GemA"/>
    <property type="match status" value="1"/>
</dbReference>
<proteinExistence type="predicted"/>
<organism evidence="1 2">
    <name type="scientific">Hymenobacter glacieicola</name>
    <dbReference type="NCBI Taxonomy" id="1562124"/>
    <lineage>
        <taxon>Bacteria</taxon>
        <taxon>Pseudomonadati</taxon>
        <taxon>Bacteroidota</taxon>
        <taxon>Cytophagia</taxon>
        <taxon>Cytophagales</taxon>
        <taxon>Hymenobacteraceae</taxon>
        <taxon>Hymenobacter</taxon>
    </lineage>
</organism>
<dbReference type="EMBL" id="BMGS01000002">
    <property type="protein sequence ID" value="GGG33273.1"/>
    <property type="molecule type" value="Genomic_DNA"/>
</dbReference>
<reference evidence="2" key="1">
    <citation type="journal article" date="2019" name="Int. J. Syst. Evol. Microbiol.">
        <title>The Global Catalogue of Microorganisms (GCM) 10K type strain sequencing project: providing services to taxonomists for standard genome sequencing and annotation.</title>
        <authorList>
            <consortium name="The Broad Institute Genomics Platform"/>
            <consortium name="The Broad Institute Genome Sequencing Center for Infectious Disease"/>
            <person name="Wu L."/>
            <person name="Ma J."/>
        </authorList>
    </citation>
    <scope>NUCLEOTIDE SEQUENCE [LARGE SCALE GENOMIC DNA]</scope>
    <source>
        <strain evidence="2">CGMCC 1.12990</strain>
    </source>
</reference>
<keyword evidence="2" id="KW-1185">Reference proteome</keyword>
<dbReference type="InterPro" id="IPR009363">
    <property type="entry name" value="Phage_Mu_Gp16"/>
</dbReference>
<evidence type="ECO:0000313" key="1">
    <source>
        <dbReference type="EMBL" id="GGG33273.1"/>
    </source>
</evidence>
<comment type="caution">
    <text evidence="1">The sequence shown here is derived from an EMBL/GenBank/DDBJ whole genome shotgun (WGS) entry which is preliminary data.</text>
</comment>
<accession>A0ABQ1WK80</accession>
<dbReference type="Proteomes" id="UP000601361">
    <property type="component" value="Unassembled WGS sequence"/>
</dbReference>
<protein>
    <submittedName>
        <fullName evidence="1">Uncharacterized protein</fullName>
    </submittedName>
</protein>
<name>A0ABQ1WK80_9BACT</name>
<gene>
    <name evidence="1" type="ORF">GCM10011378_07130</name>
</gene>
<sequence>MLIKPWQNKYLHKLLNDLDLMDVKKELVASFSGKGSESSKDLHYTEADSLIKYLERQSSGALPTPEEEEASDKMRRKILSLAHEMQWELDNGKVDMARVNAWCQSKGFGKKVLNDYNHDQLTKLVSQFKIVHKKHLQELQK</sequence>